<dbReference type="Pfam" id="PF05724">
    <property type="entry name" value="TPMT"/>
    <property type="match status" value="1"/>
</dbReference>
<dbReference type="STRING" id="287099.SAMN05660413_03144"/>
<evidence type="ECO:0000256" key="2">
    <source>
        <dbReference type="ARBA" id="ARBA00022603"/>
    </source>
</evidence>
<sequence length="195" mass="22889">MKNNLDASFWKERYKKGKTGWDIGQVSTPLKAYIDQLTNKKLKILIPGAGNSWEAEYLFQKGFRNVFVADLIKEPLENFSKRCPSFPREQILHTDFFEIEDQFDLILEQTFFCALPVQKRLDYARQCYNLLKDNGKVAGVLFNFKLTENGPPFGGSKNEYLTYFSEYFKIEILEPCYNSIKPRQGNELFFKFKKL</sequence>
<keyword evidence="1" id="KW-0597">Phosphoprotein</keyword>
<dbReference type="SUPFAM" id="SSF53335">
    <property type="entry name" value="S-adenosyl-L-methionine-dependent methyltransferases"/>
    <property type="match status" value="1"/>
</dbReference>
<gene>
    <name evidence="5" type="ORF">SAMN05660413_03144</name>
</gene>
<keyword evidence="6" id="KW-1185">Reference proteome</keyword>
<dbReference type="GO" id="GO:0008757">
    <property type="term" value="F:S-adenosylmethionine-dependent methyltransferase activity"/>
    <property type="evidence" value="ECO:0007669"/>
    <property type="project" value="InterPro"/>
</dbReference>
<dbReference type="PROSITE" id="PS51585">
    <property type="entry name" value="SAM_MT_TPMT"/>
    <property type="match status" value="1"/>
</dbReference>
<proteinExistence type="predicted"/>
<evidence type="ECO:0000313" key="5">
    <source>
        <dbReference type="EMBL" id="SFN93509.1"/>
    </source>
</evidence>
<dbReference type="PANTHER" id="PTHR32183:SF6">
    <property type="entry name" value="CYSTEINE SULFINATE DESULFINASE_CYSTEINE DESULFURASE AND RELATED ENZYMES"/>
    <property type="match status" value="1"/>
</dbReference>
<keyword evidence="4" id="KW-0949">S-adenosyl-L-methionine</keyword>
<dbReference type="EMBL" id="FOVL01000028">
    <property type="protein sequence ID" value="SFN93509.1"/>
    <property type="molecule type" value="Genomic_DNA"/>
</dbReference>
<accession>A0A1I5D2R5</accession>
<dbReference type="PANTHER" id="PTHR32183">
    <property type="match status" value="1"/>
</dbReference>
<dbReference type="Gene3D" id="3.40.50.150">
    <property type="entry name" value="Vaccinia Virus protein VP39"/>
    <property type="match status" value="1"/>
</dbReference>
<dbReference type="OrthoDB" id="9778208at2"/>
<evidence type="ECO:0000256" key="3">
    <source>
        <dbReference type="ARBA" id="ARBA00022679"/>
    </source>
</evidence>
<dbReference type="AlphaFoldDB" id="A0A1I5D2R5"/>
<keyword evidence="2 5" id="KW-0489">Methyltransferase</keyword>
<keyword evidence="3 5" id="KW-0808">Transferase</keyword>
<evidence type="ECO:0000313" key="6">
    <source>
        <dbReference type="Proteomes" id="UP000199153"/>
    </source>
</evidence>
<name>A0A1I5D2R5_9FLAO</name>
<dbReference type="GO" id="GO:0032259">
    <property type="term" value="P:methylation"/>
    <property type="evidence" value="ECO:0007669"/>
    <property type="project" value="UniProtKB-KW"/>
</dbReference>
<dbReference type="InterPro" id="IPR029063">
    <property type="entry name" value="SAM-dependent_MTases_sf"/>
</dbReference>
<protein>
    <submittedName>
        <fullName evidence="5">Thiopurine S-methyltransferase</fullName>
    </submittedName>
</protein>
<organism evidence="5 6">
    <name type="scientific">Salegentibacter flavus</name>
    <dbReference type="NCBI Taxonomy" id="287099"/>
    <lineage>
        <taxon>Bacteria</taxon>
        <taxon>Pseudomonadati</taxon>
        <taxon>Bacteroidota</taxon>
        <taxon>Flavobacteriia</taxon>
        <taxon>Flavobacteriales</taxon>
        <taxon>Flavobacteriaceae</taxon>
        <taxon>Salegentibacter</taxon>
    </lineage>
</organism>
<evidence type="ECO:0000256" key="4">
    <source>
        <dbReference type="ARBA" id="ARBA00022691"/>
    </source>
</evidence>
<dbReference type="InterPro" id="IPR008854">
    <property type="entry name" value="TPMT"/>
</dbReference>
<dbReference type="Proteomes" id="UP000199153">
    <property type="component" value="Unassembled WGS sequence"/>
</dbReference>
<dbReference type="RefSeq" id="WP_093411369.1">
    <property type="nucleotide sequence ID" value="NZ_FOVL01000028.1"/>
</dbReference>
<evidence type="ECO:0000256" key="1">
    <source>
        <dbReference type="ARBA" id="ARBA00022553"/>
    </source>
</evidence>
<reference evidence="5 6" key="1">
    <citation type="submission" date="2016-10" db="EMBL/GenBank/DDBJ databases">
        <authorList>
            <person name="de Groot N.N."/>
        </authorList>
    </citation>
    <scope>NUCLEOTIDE SEQUENCE [LARGE SCALE GENOMIC DNA]</scope>
    <source>
        <strain evidence="5 6">DSM 17794</strain>
    </source>
</reference>